<dbReference type="OrthoDB" id="9807753at2"/>
<dbReference type="CDD" id="cd16321">
    <property type="entry name" value="MraZ_C"/>
    <property type="match status" value="1"/>
</dbReference>
<evidence type="ECO:0000313" key="9">
    <source>
        <dbReference type="EMBL" id="TQM14090.1"/>
    </source>
</evidence>
<dbReference type="InterPro" id="IPR038619">
    <property type="entry name" value="MraZ_sf"/>
</dbReference>
<dbReference type="InterPro" id="IPR035644">
    <property type="entry name" value="MraZ_C"/>
</dbReference>
<evidence type="ECO:0000256" key="2">
    <source>
        <dbReference type="ARBA" id="ARBA00022490"/>
    </source>
</evidence>
<keyword evidence="10" id="KW-1185">Reference proteome</keyword>
<gene>
    <name evidence="7" type="primary">mraZ</name>
    <name evidence="9" type="ORF">FB558_0848</name>
</gene>
<dbReference type="PANTHER" id="PTHR34701">
    <property type="entry name" value="TRANSCRIPTIONAL REGULATOR MRAZ"/>
    <property type="match status" value="1"/>
</dbReference>
<dbReference type="GO" id="GO:0009295">
    <property type="term" value="C:nucleoid"/>
    <property type="evidence" value="ECO:0007669"/>
    <property type="project" value="UniProtKB-SubCell"/>
</dbReference>
<dbReference type="PROSITE" id="PS51740">
    <property type="entry name" value="SPOVT_ABRB"/>
    <property type="match status" value="2"/>
</dbReference>
<dbReference type="CDD" id="cd16320">
    <property type="entry name" value="MraZ_N"/>
    <property type="match status" value="1"/>
</dbReference>
<dbReference type="PANTHER" id="PTHR34701:SF1">
    <property type="entry name" value="TRANSCRIPTIONAL REGULATOR MRAZ"/>
    <property type="match status" value="1"/>
</dbReference>
<keyword evidence="4 7" id="KW-0805">Transcription regulation</keyword>
<dbReference type="Gene3D" id="3.40.1550.20">
    <property type="entry name" value="Transcriptional regulator MraZ domain"/>
    <property type="match status" value="1"/>
</dbReference>
<keyword evidence="6 7" id="KW-0804">Transcription</keyword>
<comment type="caution">
    <text evidence="9">The sequence shown here is derived from an EMBL/GenBank/DDBJ whole genome shotgun (WGS) entry which is preliminary data.</text>
</comment>
<evidence type="ECO:0000256" key="7">
    <source>
        <dbReference type="HAMAP-Rule" id="MF_01008"/>
    </source>
</evidence>
<comment type="subcellular location">
    <subcellularLocation>
        <location evidence="7">Cytoplasm</location>
        <location evidence="7">Nucleoid</location>
    </subcellularLocation>
</comment>
<evidence type="ECO:0000313" key="10">
    <source>
        <dbReference type="Proteomes" id="UP000315677"/>
    </source>
</evidence>
<dbReference type="HAMAP" id="MF_01008">
    <property type="entry name" value="MraZ"/>
    <property type="match status" value="1"/>
</dbReference>
<dbReference type="NCBIfam" id="TIGR00242">
    <property type="entry name" value="division/cell wall cluster transcriptional repressor MraZ"/>
    <property type="match status" value="1"/>
</dbReference>
<protein>
    <recommendedName>
        <fullName evidence="1 7">Transcriptional regulator MraZ</fullName>
    </recommendedName>
</protein>
<dbReference type="SUPFAM" id="SSF89447">
    <property type="entry name" value="AbrB/MazE/MraZ-like"/>
    <property type="match status" value="1"/>
</dbReference>
<dbReference type="GO" id="GO:2000143">
    <property type="term" value="P:negative regulation of DNA-templated transcription initiation"/>
    <property type="evidence" value="ECO:0007669"/>
    <property type="project" value="TreeGrafter"/>
</dbReference>
<dbReference type="InterPro" id="IPR037914">
    <property type="entry name" value="SpoVT-AbrB_sf"/>
</dbReference>
<dbReference type="GO" id="GO:0005737">
    <property type="term" value="C:cytoplasm"/>
    <property type="evidence" value="ECO:0007669"/>
    <property type="project" value="UniProtKB-UniRule"/>
</dbReference>
<proteinExistence type="inferred from homology"/>
<dbReference type="GO" id="GO:0003700">
    <property type="term" value="F:DNA-binding transcription factor activity"/>
    <property type="evidence" value="ECO:0007669"/>
    <property type="project" value="UniProtKB-UniRule"/>
</dbReference>
<dbReference type="EMBL" id="VFPA01000001">
    <property type="protein sequence ID" value="TQM14090.1"/>
    <property type="molecule type" value="Genomic_DNA"/>
</dbReference>
<accession>A0A543DXM9</accession>
<dbReference type="InterPro" id="IPR003444">
    <property type="entry name" value="MraZ"/>
</dbReference>
<keyword evidence="5 7" id="KW-0238">DNA-binding</keyword>
<dbReference type="AlphaFoldDB" id="A0A543DXM9"/>
<evidence type="ECO:0000256" key="4">
    <source>
        <dbReference type="ARBA" id="ARBA00023015"/>
    </source>
</evidence>
<organism evidence="9 10">
    <name type="scientific">Pseudonocardia kunmingensis</name>
    <dbReference type="NCBI Taxonomy" id="630975"/>
    <lineage>
        <taxon>Bacteria</taxon>
        <taxon>Bacillati</taxon>
        <taxon>Actinomycetota</taxon>
        <taxon>Actinomycetes</taxon>
        <taxon>Pseudonocardiales</taxon>
        <taxon>Pseudonocardiaceae</taxon>
        <taxon>Pseudonocardia</taxon>
    </lineage>
</organism>
<comment type="subunit">
    <text evidence="7">Forms oligomers.</text>
</comment>
<dbReference type="Pfam" id="PF02381">
    <property type="entry name" value="MraZ"/>
    <property type="match status" value="2"/>
</dbReference>
<name>A0A543DXM9_9PSEU</name>
<reference evidence="9 10" key="1">
    <citation type="submission" date="2019-06" db="EMBL/GenBank/DDBJ databases">
        <title>Sequencing the genomes of 1000 actinobacteria strains.</title>
        <authorList>
            <person name="Klenk H.-P."/>
        </authorList>
    </citation>
    <scope>NUCLEOTIDE SEQUENCE [LARGE SCALE GENOMIC DNA]</scope>
    <source>
        <strain evidence="9 10">DSM 45301</strain>
    </source>
</reference>
<feature type="domain" description="SpoVT-AbrB" evidence="8">
    <location>
        <begin position="76"/>
        <end position="119"/>
    </location>
</feature>
<dbReference type="Proteomes" id="UP000315677">
    <property type="component" value="Unassembled WGS sequence"/>
</dbReference>
<evidence type="ECO:0000256" key="1">
    <source>
        <dbReference type="ARBA" id="ARBA00013860"/>
    </source>
</evidence>
<evidence type="ECO:0000256" key="3">
    <source>
        <dbReference type="ARBA" id="ARBA00022737"/>
    </source>
</evidence>
<evidence type="ECO:0000259" key="8">
    <source>
        <dbReference type="PROSITE" id="PS51740"/>
    </source>
</evidence>
<feature type="domain" description="SpoVT-AbrB" evidence="8">
    <location>
        <begin position="5"/>
        <end position="47"/>
    </location>
</feature>
<keyword evidence="3" id="KW-0677">Repeat</keyword>
<dbReference type="InterPro" id="IPR020603">
    <property type="entry name" value="MraZ_dom"/>
</dbReference>
<evidence type="ECO:0000256" key="5">
    <source>
        <dbReference type="ARBA" id="ARBA00023125"/>
    </source>
</evidence>
<dbReference type="InterPro" id="IPR007159">
    <property type="entry name" value="SpoVT-AbrB_dom"/>
</dbReference>
<evidence type="ECO:0000256" key="6">
    <source>
        <dbReference type="ARBA" id="ARBA00023163"/>
    </source>
</evidence>
<dbReference type="RefSeq" id="WP_142048262.1">
    <property type="nucleotide sequence ID" value="NZ_VFPA01000001.1"/>
</dbReference>
<keyword evidence="2 7" id="KW-0963">Cytoplasm</keyword>
<dbReference type="InterPro" id="IPR035642">
    <property type="entry name" value="MraZ_N"/>
</dbReference>
<sequence>MFLGTYTPKLDDKGRLTLPAKFRDELRGGLMITKGQDHCLYVFTRDAFTELARKVASAPLTSESARVFQRNLFSGTDEQNPDSQGRIAITPELRRYAGLSKECVVIGAFTRAEIWDAEAWQRYQDQHEDTYAQAQEEVLPGLI</sequence>
<dbReference type="GO" id="GO:0000976">
    <property type="term" value="F:transcription cis-regulatory region binding"/>
    <property type="evidence" value="ECO:0007669"/>
    <property type="project" value="TreeGrafter"/>
</dbReference>
<comment type="similarity">
    <text evidence="7">Belongs to the MraZ family.</text>
</comment>